<dbReference type="Proteomes" id="UP000035963">
    <property type="component" value="Unassembled WGS sequence"/>
</dbReference>
<dbReference type="AlphaFoldDB" id="A0A0J1FP79"/>
<accession>A0A0J1FP79</accession>
<dbReference type="PATRIC" id="fig|908627.4.peg.7923"/>
<evidence type="ECO:0000313" key="1">
    <source>
        <dbReference type="EMBL" id="KLU21548.1"/>
    </source>
</evidence>
<organism evidence="1 2">
    <name type="scientific">Caballeronia mineralivorans PML1(12)</name>
    <dbReference type="NCBI Taxonomy" id="908627"/>
    <lineage>
        <taxon>Bacteria</taxon>
        <taxon>Pseudomonadati</taxon>
        <taxon>Pseudomonadota</taxon>
        <taxon>Betaproteobacteria</taxon>
        <taxon>Burkholderiales</taxon>
        <taxon>Burkholderiaceae</taxon>
        <taxon>Caballeronia</taxon>
    </lineage>
</organism>
<sequence>MADRLQVLRDSFADRRKERINLWLMPLGPAHMQLIALPIDIVEPKLGHFTRAHAIDREQHQDRPVSHVPRTIRIQSCKKTFDSCPGRAGG</sequence>
<evidence type="ECO:0000313" key="2">
    <source>
        <dbReference type="Proteomes" id="UP000035963"/>
    </source>
</evidence>
<proteinExistence type="predicted"/>
<reference evidence="1 2" key="1">
    <citation type="journal article" date="2015" name="Genome Announc.">
        <title>Draft Genome Sequence of Burkholderia sp. Strain PML1(12), an Ectomycorrhizosphere-Inhabiting Bacterium with Effective Mineral-Weathering Ability.</title>
        <authorList>
            <person name="Uroz S."/>
            <person name="Oger P."/>
        </authorList>
    </citation>
    <scope>NUCLEOTIDE SEQUENCE [LARGE SCALE GENOMIC DNA]</scope>
    <source>
        <strain evidence="2">PML1(12)</strain>
    </source>
</reference>
<name>A0A0J1FP79_9BURK</name>
<keyword evidence="2" id="KW-1185">Reference proteome</keyword>
<dbReference type="EMBL" id="AEJF01000213">
    <property type="protein sequence ID" value="KLU21548.1"/>
    <property type="molecule type" value="Genomic_DNA"/>
</dbReference>
<protein>
    <submittedName>
        <fullName evidence="1">Uncharacterized protein</fullName>
    </submittedName>
</protein>
<comment type="caution">
    <text evidence="1">The sequence shown here is derived from an EMBL/GenBank/DDBJ whole genome shotgun (WGS) entry which is preliminary data.</text>
</comment>
<gene>
    <name evidence="1" type="ORF">EOS_35440</name>
</gene>